<feature type="signal peptide" evidence="1">
    <location>
        <begin position="1"/>
        <end position="21"/>
    </location>
</feature>
<reference evidence="2 3" key="1">
    <citation type="submission" date="2017-03" db="EMBL/GenBank/DDBJ databases">
        <title>Genome analysis of Rhizobial strains effectives or ineffectives for nitrogen fixation isolated from bean seeds.</title>
        <authorList>
            <person name="Peralta H."/>
            <person name="Aguilar-Vera A."/>
            <person name="Mora Y."/>
            <person name="Vargas-Lagunas C."/>
            <person name="Girard L."/>
            <person name="Mora J."/>
        </authorList>
    </citation>
    <scope>NUCLEOTIDE SEQUENCE [LARGE SCALE GENOMIC DNA]</scope>
    <source>
        <strain evidence="2 3">CCGM3</strain>
    </source>
</reference>
<feature type="chain" id="PRO_5016587717" description="Pilus assembly protein" evidence="1">
    <location>
        <begin position="22"/>
        <end position="308"/>
    </location>
</feature>
<dbReference type="AlphaFoldDB" id="A0A370KQF6"/>
<dbReference type="RefSeq" id="WP_114713121.1">
    <property type="nucleotide sequence ID" value="NZ_KZ857259.1"/>
</dbReference>
<accession>A0A370KQF6</accession>
<gene>
    <name evidence="2" type="ORF">B5K06_12295</name>
</gene>
<dbReference type="EMBL" id="NAAC01000013">
    <property type="protein sequence ID" value="RDJ11645.1"/>
    <property type="molecule type" value="Genomic_DNA"/>
</dbReference>
<name>A0A370KQF6_9HYPH</name>
<keyword evidence="1" id="KW-0732">Signal</keyword>
<comment type="caution">
    <text evidence="2">The sequence shown here is derived from an EMBL/GenBank/DDBJ whole genome shotgun (WGS) entry which is preliminary data.</text>
</comment>
<sequence length="308" mass="34561">MNITKLAVFSIALGWFGAAQAEDAAVARYRDYLPEQIMQMPEQERKSSVPMMFIGAANSALSKNGQVFIQAALNSLMYNGLADFEGAKRAFQQDLGEQPTGKLTVGQLNTLGYRVSRLNLTEVNFFSFEYGGNITKDYASVKGTVKIIDERIAYPINHVVVKCYRDESYCTYRQVALMLPDQNSWTQSYSVSTVADEYYKVTRWDTNQIDAVPYENTACRTNQLSFNFETNEFFEIVRNNTSGDCDTGLGVKLPRLDKPRVSQIVKGDDIVNAEFKRITDETASYYSSAFRERLGMPKSGRVAAGSKP</sequence>
<proteinExistence type="predicted"/>
<dbReference type="OrthoDB" id="8481410at2"/>
<evidence type="ECO:0000256" key="1">
    <source>
        <dbReference type="SAM" id="SignalP"/>
    </source>
</evidence>
<organism evidence="2 3">
    <name type="scientific">Rhizobium grahamii</name>
    <dbReference type="NCBI Taxonomy" id="1120045"/>
    <lineage>
        <taxon>Bacteria</taxon>
        <taxon>Pseudomonadati</taxon>
        <taxon>Pseudomonadota</taxon>
        <taxon>Alphaproteobacteria</taxon>
        <taxon>Hyphomicrobiales</taxon>
        <taxon>Rhizobiaceae</taxon>
        <taxon>Rhizobium/Agrobacterium group</taxon>
        <taxon>Rhizobium</taxon>
    </lineage>
</organism>
<protein>
    <recommendedName>
        <fullName evidence="4">Pilus assembly protein</fullName>
    </recommendedName>
</protein>
<evidence type="ECO:0000313" key="2">
    <source>
        <dbReference type="EMBL" id="RDJ11645.1"/>
    </source>
</evidence>
<dbReference type="Proteomes" id="UP000254939">
    <property type="component" value="Unassembled WGS sequence"/>
</dbReference>
<evidence type="ECO:0000313" key="3">
    <source>
        <dbReference type="Proteomes" id="UP000254939"/>
    </source>
</evidence>
<evidence type="ECO:0008006" key="4">
    <source>
        <dbReference type="Google" id="ProtNLM"/>
    </source>
</evidence>